<dbReference type="EMBL" id="UINC01079646">
    <property type="protein sequence ID" value="SVC21846.1"/>
    <property type="molecule type" value="Genomic_DNA"/>
</dbReference>
<feature type="compositionally biased region" description="Pro residues" evidence="1">
    <location>
        <begin position="1"/>
        <end position="10"/>
    </location>
</feature>
<feature type="non-terminal residue" evidence="2">
    <location>
        <position position="1"/>
    </location>
</feature>
<proteinExistence type="predicted"/>
<feature type="non-terminal residue" evidence="2">
    <location>
        <position position="115"/>
    </location>
</feature>
<sequence>AHPRIAPPLRPHGGSVRGRTRLGHLPQGGSLVRQALRPRETFQQGDRENQFAGRVRERPRGIPGVAAAIHRRRRRTTPPLPTASDGGQFHAGGGRAPAKATQGHTRPQGPHRRLV</sequence>
<evidence type="ECO:0000313" key="2">
    <source>
        <dbReference type="EMBL" id="SVC21846.1"/>
    </source>
</evidence>
<accession>A0A382KCW1</accession>
<gene>
    <name evidence="2" type="ORF">METZ01_LOCUS274700</name>
</gene>
<evidence type="ECO:0000256" key="1">
    <source>
        <dbReference type="SAM" id="MobiDB-lite"/>
    </source>
</evidence>
<name>A0A382KCW1_9ZZZZ</name>
<organism evidence="2">
    <name type="scientific">marine metagenome</name>
    <dbReference type="NCBI Taxonomy" id="408172"/>
    <lineage>
        <taxon>unclassified sequences</taxon>
        <taxon>metagenomes</taxon>
        <taxon>ecological metagenomes</taxon>
    </lineage>
</organism>
<dbReference type="AlphaFoldDB" id="A0A382KCW1"/>
<feature type="region of interest" description="Disordered" evidence="1">
    <location>
        <begin position="43"/>
        <end position="115"/>
    </location>
</feature>
<protein>
    <submittedName>
        <fullName evidence="2">Uncharacterized protein</fullName>
    </submittedName>
</protein>
<feature type="region of interest" description="Disordered" evidence="1">
    <location>
        <begin position="1"/>
        <end position="30"/>
    </location>
</feature>
<feature type="compositionally biased region" description="Basic and acidic residues" evidence="1">
    <location>
        <begin position="43"/>
        <end position="60"/>
    </location>
</feature>
<reference evidence="2" key="1">
    <citation type="submission" date="2018-05" db="EMBL/GenBank/DDBJ databases">
        <authorList>
            <person name="Lanie J.A."/>
            <person name="Ng W.-L."/>
            <person name="Kazmierczak K.M."/>
            <person name="Andrzejewski T.M."/>
            <person name="Davidsen T.M."/>
            <person name="Wayne K.J."/>
            <person name="Tettelin H."/>
            <person name="Glass J.I."/>
            <person name="Rusch D."/>
            <person name="Podicherti R."/>
            <person name="Tsui H.-C.T."/>
            <person name="Winkler M.E."/>
        </authorList>
    </citation>
    <scope>NUCLEOTIDE SEQUENCE</scope>
</reference>